<reference evidence="6 7" key="1">
    <citation type="submission" date="2020-08" db="EMBL/GenBank/DDBJ databases">
        <title>Genome sequence of Erysipelothrix inopinata DSM 15511T.</title>
        <authorList>
            <person name="Hyun D.-W."/>
            <person name="Bae J.-W."/>
        </authorList>
    </citation>
    <scope>NUCLEOTIDE SEQUENCE [LARGE SCALE GENOMIC DNA]</scope>
    <source>
        <strain evidence="6 7">DSM 15511</strain>
    </source>
</reference>
<dbReference type="CDD" id="cd06267">
    <property type="entry name" value="PBP1_LacI_sugar_binding-like"/>
    <property type="match status" value="1"/>
</dbReference>
<dbReference type="Pfam" id="PF00392">
    <property type="entry name" value="GntR"/>
    <property type="match status" value="1"/>
</dbReference>
<evidence type="ECO:0000256" key="4">
    <source>
        <dbReference type="ARBA" id="ARBA00023163"/>
    </source>
</evidence>
<evidence type="ECO:0000313" key="7">
    <source>
        <dbReference type="Proteomes" id="UP000515928"/>
    </source>
</evidence>
<evidence type="ECO:0000256" key="2">
    <source>
        <dbReference type="ARBA" id="ARBA00023015"/>
    </source>
</evidence>
<keyword evidence="2" id="KW-0805">Transcription regulation</keyword>
<name>A0A7G9RZI7_9FIRM</name>
<dbReference type="InterPro" id="IPR036388">
    <property type="entry name" value="WH-like_DNA-bd_sf"/>
</dbReference>
<keyword evidence="4" id="KW-0804">Transcription</keyword>
<dbReference type="KEGG" id="eio:H9L01_01165"/>
<dbReference type="InterPro" id="IPR046335">
    <property type="entry name" value="LacI/GalR-like_sensor"/>
</dbReference>
<gene>
    <name evidence="6" type="ORF">H9L01_01165</name>
</gene>
<evidence type="ECO:0000256" key="1">
    <source>
        <dbReference type="ARBA" id="ARBA00022491"/>
    </source>
</evidence>
<evidence type="ECO:0000259" key="5">
    <source>
        <dbReference type="PROSITE" id="PS50949"/>
    </source>
</evidence>
<dbReference type="GO" id="GO:0003700">
    <property type="term" value="F:DNA-binding transcription factor activity"/>
    <property type="evidence" value="ECO:0007669"/>
    <property type="project" value="InterPro"/>
</dbReference>
<feature type="domain" description="HTH gntR-type" evidence="5">
    <location>
        <begin position="3"/>
        <end position="71"/>
    </location>
</feature>
<dbReference type="GO" id="GO:0000976">
    <property type="term" value="F:transcription cis-regulatory region binding"/>
    <property type="evidence" value="ECO:0007669"/>
    <property type="project" value="TreeGrafter"/>
</dbReference>
<dbReference type="PANTHER" id="PTHR30146:SF95">
    <property type="entry name" value="RIBOSE OPERON REPRESSOR"/>
    <property type="match status" value="1"/>
</dbReference>
<dbReference type="InterPro" id="IPR028082">
    <property type="entry name" value="Peripla_BP_I"/>
</dbReference>
<dbReference type="Gene3D" id="1.10.10.10">
    <property type="entry name" value="Winged helix-like DNA-binding domain superfamily/Winged helix DNA-binding domain"/>
    <property type="match status" value="1"/>
</dbReference>
<dbReference type="PROSITE" id="PS50949">
    <property type="entry name" value="HTH_GNTR"/>
    <property type="match status" value="1"/>
</dbReference>
<evidence type="ECO:0000256" key="3">
    <source>
        <dbReference type="ARBA" id="ARBA00023125"/>
    </source>
</evidence>
<dbReference type="InterPro" id="IPR036390">
    <property type="entry name" value="WH_DNA-bd_sf"/>
</dbReference>
<proteinExistence type="predicted"/>
<dbReference type="Pfam" id="PF13377">
    <property type="entry name" value="Peripla_BP_3"/>
    <property type="match status" value="1"/>
</dbReference>
<sequence>MTKPLYKVIKDQIKNDIYHGKYQSHDQLPSENDLAQTYNVSRITSKRVLNDLEQEGLIYRQRGIGSFVSPIKKEAPARNPFDILFIMPFPDTFSFGNYTQGMLEALLDTPYRLQVQQNSKISPEELERIAQNYAGVIFYPFNNTDILEYAYPLYLLNVPTVILDKEVSGVPLSSVSSNNFQGGYLATQHLLDQSLDSIAFVTTTRVEDVSSVRERYFGYLKALSDNNIKFNAKPIYCDLLEDEKSLNNFIQTLIQQEVKGIVCENDILAISIMNGLIKKGYSIPEDLKIVGFDNTQASQFVNPPMTTIEQNFKQIGNKSMRHLLELIEKPDTLASRLIIDVSLIIRESTHN</sequence>
<keyword evidence="7" id="KW-1185">Reference proteome</keyword>
<dbReference type="PRINTS" id="PR00035">
    <property type="entry name" value="HTHGNTR"/>
</dbReference>
<evidence type="ECO:0000313" key="6">
    <source>
        <dbReference type="EMBL" id="QNN61012.1"/>
    </source>
</evidence>
<dbReference type="FunFam" id="1.10.10.10:FF:000079">
    <property type="entry name" value="GntR family transcriptional regulator"/>
    <property type="match status" value="1"/>
</dbReference>
<dbReference type="Proteomes" id="UP000515928">
    <property type="component" value="Chromosome"/>
</dbReference>
<dbReference type="RefSeq" id="WP_187534130.1">
    <property type="nucleotide sequence ID" value="NZ_CBCSHU010000014.1"/>
</dbReference>
<dbReference type="SMART" id="SM00345">
    <property type="entry name" value="HTH_GNTR"/>
    <property type="match status" value="1"/>
</dbReference>
<keyword evidence="1" id="KW-0678">Repressor</keyword>
<dbReference type="PANTHER" id="PTHR30146">
    <property type="entry name" value="LACI-RELATED TRANSCRIPTIONAL REPRESSOR"/>
    <property type="match status" value="1"/>
</dbReference>
<keyword evidence="3" id="KW-0238">DNA-binding</keyword>
<dbReference type="Gene3D" id="3.40.50.2300">
    <property type="match status" value="2"/>
</dbReference>
<organism evidence="6 7">
    <name type="scientific">Erysipelothrix inopinata</name>
    <dbReference type="NCBI Taxonomy" id="225084"/>
    <lineage>
        <taxon>Bacteria</taxon>
        <taxon>Bacillati</taxon>
        <taxon>Bacillota</taxon>
        <taxon>Erysipelotrichia</taxon>
        <taxon>Erysipelotrichales</taxon>
        <taxon>Erysipelotrichaceae</taxon>
        <taxon>Erysipelothrix</taxon>
    </lineage>
</organism>
<protein>
    <submittedName>
        <fullName evidence="6">Substrate-binding domain-containing protein</fullName>
    </submittedName>
</protein>
<dbReference type="EMBL" id="CP060715">
    <property type="protein sequence ID" value="QNN61012.1"/>
    <property type="molecule type" value="Genomic_DNA"/>
</dbReference>
<accession>A0A7G9RZI7</accession>
<dbReference type="SUPFAM" id="SSF53822">
    <property type="entry name" value="Periplasmic binding protein-like I"/>
    <property type="match status" value="1"/>
</dbReference>
<dbReference type="SUPFAM" id="SSF46785">
    <property type="entry name" value="Winged helix' DNA-binding domain"/>
    <property type="match status" value="1"/>
</dbReference>
<dbReference type="AlphaFoldDB" id="A0A7G9RZI7"/>
<dbReference type="InterPro" id="IPR000524">
    <property type="entry name" value="Tscrpt_reg_HTH_GntR"/>
</dbReference>
<dbReference type="CDD" id="cd07377">
    <property type="entry name" value="WHTH_GntR"/>
    <property type="match status" value="1"/>
</dbReference>